<evidence type="ECO:0000256" key="2">
    <source>
        <dbReference type="ARBA" id="ARBA00023136"/>
    </source>
</evidence>
<dbReference type="EMBL" id="FTOA01000001">
    <property type="protein sequence ID" value="SIS37175.1"/>
    <property type="molecule type" value="Genomic_DNA"/>
</dbReference>
<dbReference type="Proteomes" id="UP000185678">
    <property type="component" value="Unassembled WGS sequence"/>
</dbReference>
<evidence type="ECO:0000313" key="6">
    <source>
        <dbReference type="Proteomes" id="UP000185678"/>
    </source>
</evidence>
<evidence type="ECO:0000256" key="1">
    <source>
        <dbReference type="ARBA" id="ARBA00004370"/>
    </source>
</evidence>
<reference evidence="5 6" key="1">
    <citation type="submission" date="2017-01" db="EMBL/GenBank/DDBJ databases">
        <authorList>
            <person name="Mah S.A."/>
            <person name="Swanson W.J."/>
            <person name="Moy G.W."/>
            <person name="Vacquier V.D."/>
        </authorList>
    </citation>
    <scope>NUCLEOTIDE SEQUENCE [LARGE SCALE GENOMIC DNA]</scope>
    <source>
        <strain evidence="5 6">DSM 11589</strain>
    </source>
</reference>
<feature type="domain" description="Motility protein B-like N-terminal" evidence="4">
    <location>
        <begin position="23"/>
        <end position="73"/>
    </location>
</feature>
<evidence type="ECO:0000313" key="5">
    <source>
        <dbReference type="EMBL" id="SIS37175.1"/>
    </source>
</evidence>
<evidence type="ECO:0000256" key="3">
    <source>
        <dbReference type="SAM" id="Phobius"/>
    </source>
</evidence>
<protein>
    <submittedName>
        <fullName evidence="5">Membrane MotB of proton-channel complex MotA/MotB</fullName>
    </submittedName>
</protein>
<evidence type="ECO:0000259" key="4">
    <source>
        <dbReference type="Pfam" id="PF13677"/>
    </source>
</evidence>
<keyword evidence="3" id="KW-1133">Transmembrane helix</keyword>
<organism evidence="5 6">
    <name type="scientific">Insolitispirillum peregrinum</name>
    <dbReference type="NCBI Taxonomy" id="80876"/>
    <lineage>
        <taxon>Bacteria</taxon>
        <taxon>Pseudomonadati</taxon>
        <taxon>Pseudomonadota</taxon>
        <taxon>Alphaproteobacteria</taxon>
        <taxon>Rhodospirillales</taxon>
        <taxon>Novispirillaceae</taxon>
        <taxon>Insolitispirillum</taxon>
    </lineage>
</organism>
<comment type="subcellular location">
    <subcellularLocation>
        <location evidence="1">Membrane</location>
    </subcellularLocation>
</comment>
<dbReference type="AlphaFoldDB" id="A0A1N7IJA9"/>
<keyword evidence="2 3" id="KW-0472">Membrane</keyword>
<sequence length="242" mass="26066">MITQGDDRIGQATFFTGLDQTNEQTTHSSGLSASWMWTLADLSTLLLTFFVLVFATTAPEEKNWKSLLNGLQSGQVTILPHSAPLPPTSTLLSSQSSDPGEDVRYVRNLLAAAQQQEPALAGITVEEENDHLRLGFPPSLSLNPQGSAIQALVRVLDRLPNQIMIESMLIPPSPSAIIEHSVWEQALVQTEVWAAFLRNAGYDAGISRNVRIIYGQEGASHGTPTAPAASMIGLLLLPEAKG</sequence>
<dbReference type="GO" id="GO:0016020">
    <property type="term" value="C:membrane"/>
    <property type="evidence" value="ECO:0007669"/>
    <property type="project" value="UniProtKB-SubCell"/>
</dbReference>
<name>A0A1N7IJA9_9PROT</name>
<gene>
    <name evidence="5" type="ORF">SAMN05421779_101204</name>
</gene>
<dbReference type="Pfam" id="PF13677">
    <property type="entry name" value="MotB_plug"/>
    <property type="match status" value="1"/>
</dbReference>
<dbReference type="RefSeq" id="WP_076398137.1">
    <property type="nucleotide sequence ID" value="NZ_FTOA01000001.1"/>
</dbReference>
<accession>A0A1N7IJA9</accession>
<keyword evidence="6" id="KW-1185">Reference proteome</keyword>
<proteinExistence type="predicted"/>
<dbReference type="InterPro" id="IPR025713">
    <property type="entry name" value="MotB-like_N_dom"/>
</dbReference>
<feature type="transmembrane region" description="Helical" evidence="3">
    <location>
        <begin position="35"/>
        <end position="55"/>
    </location>
</feature>
<keyword evidence="3" id="KW-0812">Transmembrane</keyword>
<dbReference type="STRING" id="80876.SAMN05421779_101204"/>